<gene>
    <name evidence="1" type="ORF">A2Y85_05970</name>
</gene>
<dbReference type="EMBL" id="MEUM01000120">
    <property type="protein sequence ID" value="OGC41103.1"/>
    <property type="molecule type" value="Genomic_DNA"/>
</dbReference>
<proteinExistence type="predicted"/>
<reference evidence="1 2" key="1">
    <citation type="journal article" date="2016" name="Nat. Commun.">
        <title>Thousands of microbial genomes shed light on interconnected biogeochemical processes in an aquifer system.</title>
        <authorList>
            <person name="Anantharaman K."/>
            <person name="Brown C.T."/>
            <person name="Hug L.A."/>
            <person name="Sharon I."/>
            <person name="Castelle C.J."/>
            <person name="Probst A.J."/>
            <person name="Thomas B.C."/>
            <person name="Singh A."/>
            <person name="Wilkins M.J."/>
            <person name="Karaoz U."/>
            <person name="Brodie E.L."/>
            <person name="Williams K.H."/>
            <person name="Hubbard S.S."/>
            <person name="Banfield J.F."/>
        </authorList>
    </citation>
    <scope>NUCLEOTIDE SEQUENCE [LARGE SCALE GENOMIC DNA]</scope>
</reference>
<comment type="caution">
    <text evidence="1">The sequence shown here is derived from an EMBL/GenBank/DDBJ whole genome shotgun (WGS) entry which is preliminary data.</text>
</comment>
<evidence type="ECO:0000313" key="1">
    <source>
        <dbReference type="EMBL" id="OGC41103.1"/>
    </source>
</evidence>
<sequence>MELDFNEDLEKGPFCKPYGQLFYENLEKMPSVQVIEGYLSCLLEAQDRIQKAISILEGILKKGSDKLKQIEKPMDLQYMFGKATSNRGEIEKEIEHLSKYRREIDAIIAQYSEKGIFNMPIKDFMMLFDAEFKIRVEKKKTDSEDLYITEINGNDLIGCTGFDHLNKVMSGYMLSKLMKKSEA</sequence>
<protein>
    <submittedName>
        <fullName evidence="1">Uncharacterized protein</fullName>
    </submittedName>
</protein>
<dbReference type="AlphaFoldDB" id="A0A1F4U9Z1"/>
<accession>A0A1F4U9Z1</accession>
<dbReference type="Proteomes" id="UP000177025">
    <property type="component" value="Unassembled WGS sequence"/>
</dbReference>
<name>A0A1F4U9Z1_UNCW3</name>
<organism evidence="1 2">
    <name type="scientific">candidate division WOR-3 bacterium RBG_13_43_14</name>
    <dbReference type="NCBI Taxonomy" id="1802590"/>
    <lineage>
        <taxon>Bacteria</taxon>
        <taxon>Bacteria division WOR-3</taxon>
    </lineage>
</organism>
<evidence type="ECO:0000313" key="2">
    <source>
        <dbReference type="Proteomes" id="UP000177025"/>
    </source>
</evidence>